<keyword evidence="5" id="KW-1185">Reference proteome</keyword>
<evidence type="ECO:0000259" key="3">
    <source>
        <dbReference type="Pfam" id="PF03807"/>
    </source>
</evidence>
<dbReference type="Gene3D" id="3.40.50.720">
    <property type="entry name" value="NAD(P)-binding Rossmann-like Domain"/>
    <property type="match status" value="1"/>
</dbReference>
<proteinExistence type="predicted"/>
<comment type="caution">
    <text evidence="4">The sequence shown here is derived from an EMBL/GenBank/DDBJ whole genome shotgun (WGS) entry which is preliminary data.</text>
</comment>
<organism evidence="4 5">
    <name type="scientific">Streptomyces blastmyceticus</name>
    <dbReference type="NCBI Taxonomy" id="68180"/>
    <lineage>
        <taxon>Bacteria</taxon>
        <taxon>Bacillati</taxon>
        <taxon>Actinomycetota</taxon>
        <taxon>Actinomycetes</taxon>
        <taxon>Kitasatosporales</taxon>
        <taxon>Streptomycetaceae</taxon>
        <taxon>Streptomyces</taxon>
    </lineage>
</organism>
<evidence type="ECO:0000256" key="2">
    <source>
        <dbReference type="SAM" id="MobiDB-lite"/>
    </source>
</evidence>
<dbReference type="EMBL" id="BAAABW010000012">
    <property type="protein sequence ID" value="GAA0344375.1"/>
    <property type="molecule type" value="Genomic_DNA"/>
</dbReference>
<keyword evidence="1" id="KW-0560">Oxidoreductase</keyword>
<dbReference type="Pfam" id="PF03807">
    <property type="entry name" value="F420_oxidored"/>
    <property type="match status" value="1"/>
</dbReference>
<dbReference type="PANTHER" id="PTHR14239:SF10">
    <property type="entry name" value="REDUCTASE"/>
    <property type="match status" value="1"/>
</dbReference>
<dbReference type="InterPro" id="IPR028939">
    <property type="entry name" value="P5C_Rdtase_cat_N"/>
</dbReference>
<protein>
    <submittedName>
        <fullName evidence="4">NADPH-dependent F420 reductase</fullName>
    </submittedName>
</protein>
<name>A0ABN0WQZ8_9ACTN</name>
<evidence type="ECO:0000256" key="1">
    <source>
        <dbReference type="ARBA" id="ARBA00023002"/>
    </source>
</evidence>
<sequence>MCDGGIMRVGIIGSGRIGTALARHFARAGHHVMLANSRGPQTLAPLVGELGEKASAGTAQEAADFGDVVVLAVRWDQKENAAASVSSWDGRVVLDPLNPLQETAGGIEVADTGGRPSSEVVSSLVTGAHLVKGFNTYLAQVLAEDPAVNGGRRVVLLAGDDPEAKRKVAELANSSGFQAVDTGTLAEGGPLFQTGGPLSGPRTALTAL</sequence>
<feature type="region of interest" description="Disordered" evidence="2">
    <location>
        <begin position="188"/>
        <end position="208"/>
    </location>
</feature>
<dbReference type="PANTHER" id="PTHR14239">
    <property type="entry name" value="DUDULIN-RELATED"/>
    <property type="match status" value="1"/>
</dbReference>
<dbReference type="Proteomes" id="UP001500063">
    <property type="component" value="Unassembled WGS sequence"/>
</dbReference>
<gene>
    <name evidence="4" type="ORF">GCM10010319_20690</name>
</gene>
<evidence type="ECO:0000313" key="5">
    <source>
        <dbReference type="Proteomes" id="UP001500063"/>
    </source>
</evidence>
<dbReference type="SUPFAM" id="SSF51735">
    <property type="entry name" value="NAD(P)-binding Rossmann-fold domains"/>
    <property type="match status" value="1"/>
</dbReference>
<evidence type="ECO:0000313" key="4">
    <source>
        <dbReference type="EMBL" id="GAA0344375.1"/>
    </source>
</evidence>
<accession>A0ABN0WQZ8</accession>
<feature type="domain" description="Pyrroline-5-carboxylate reductase catalytic N-terminal" evidence="3">
    <location>
        <begin position="8"/>
        <end position="99"/>
    </location>
</feature>
<reference evidence="4 5" key="1">
    <citation type="journal article" date="2019" name="Int. J. Syst. Evol. Microbiol.">
        <title>The Global Catalogue of Microorganisms (GCM) 10K type strain sequencing project: providing services to taxonomists for standard genome sequencing and annotation.</title>
        <authorList>
            <consortium name="The Broad Institute Genomics Platform"/>
            <consortium name="The Broad Institute Genome Sequencing Center for Infectious Disease"/>
            <person name="Wu L."/>
            <person name="Ma J."/>
        </authorList>
    </citation>
    <scope>NUCLEOTIDE SEQUENCE [LARGE SCALE GENOMIC DNA]</scope>
    <source>
        <strain evidence="4 5">JCM 4565</strain>
    </source>
</reference>
<dbReference type="InterPro" id="IPR051267">
    <property type="entry name" value="STEAP_metalloreductase"/>
</dbReference>
<dbReference type="InterPro" id="IPR036291">
    <property type="entry name" value="NAD(P)-bd_dom_sf"/>
</dbReference>